<dbReference type="OrthoDB" id="2556574at2759"/>
<keyword evidence="2" id="KW-0472">Membrane</keyword>
<feature type="compositionally biased region" description="Polar residues" evidence="1">
    <location>
        <begin position="320"/>
        <end position="341"/>
    </location>
</feature>
<organism evidence="4 5">
    <name type="scientific">Ustilago trichophora</name>
    <dbReference type="NCBI Taxonomy" id="86804"/>
    <lineage>
        <taxon>Eukaryota</taxon>
        <taxon>Fungi</taxon>
        <taxon>Dikarya</taxon>
        <taxon>Basidiomycota</taxon>
        <taxon>Ustilaginomycotina</taxon>
        <taxon>Ustilaginomycetes</taxon>
        <taxon>Ustilaginales</taxon>
        <taxon>Ustilaginaceae</taxon>
        <taxon>Ustilago</taxon>
    </lineage>
</organism>
<feature type="compositionally biased region" description="Low complexity" evidence="1">
    <location>
        <begin position="211"/>
        <end position="221"/>
    </location>
</feature>
<feature type="compositionally biased region" description="Low complexity" evidence="1">
    <location>
        <begin position="261"/>
        <end position="274"/>
    </location>
</feature>
<feature type="compositionally biased region" description="Low complexity" evidence="1">
    <location>
        <begin position="295"/>
        <end position="319"/>
    </location>
</feature>
<keyword evidence="3" id="KW-0732">Signal</keyword>
<protein>
    <submittedName>
        <fullName evidence="4">Uncharacterized protein</fullName>
    </submittedName>
</protein>
<keyword evidence="5" id="KW-1185">Reference proteome</keyword>
<keyword evidence="2" id="KW-0812">Transmembrane</keyword>
<feature type="compositionally biased region" description="Basic residues" evidence="1">
    <location>
        <begin position="83"/>
        <end position="95"/>
    </location>
</feature>
<gene>
    <name evidence="4" type="ORF">UTRI_05271</name>
</gene>
<feature type="chain" id="PRO_5022982475" evidence="3">
    <location>
        <begin position="34"/>
        <end position="426"/>
    </location>
</feature>
<evidence type="ECO:0000256" key="2">
    <source>
        <dbReference type="SAM" id="Phobius"/>
    </source>
</evidence>
<feature type="transmembrane region" description="Helical" evidence="2">
    <location>
        <begin position="406"/>
        <end position="425"/>
    </location>
</feature>
<feature type="signal peptide" evidence="3">
    <location>
        <begin position="1"/>
        <end position="33"/>
    </location>
</feature>
<accession>A0A5C3EJ23</accession>
<proteinExistence type="predicted"/>
<reference evidence="4 5" key="1">
    <citation type="submission" date="2018-03" db="EMBL/GenBank/DDBJ databases">
        <authorList>
            <person name="Guldener U."/>
        </authorList>
    </citation>
    <scope>NUCLEOTIDE SEQUENCE [LARGE SCALE GENOMIC DNA]</scope>
    <source>
        <strain evidence="4 5">NBRC100155</strain>
    </source>
</reference>
<name>A0A5C3EJ23_9BASI</name>
<evidence type="ECO:0000256" key="1">
    <source>
        <dbReference type="SAM" id="MobiDB-lite"/>
    </source>
</evidence>
<feature type="compositionally biased region" description="Basic and acidic residues" evidence="1">
    <location>
        <begin position="179"/>
        <end position="199"/>
    </location>
</feature>
<evidence type="ECO:0000313" key="4">
    <source>
        <dbReference type="EMBL" id="SPO30654.1"/>
    </source>
</evidence>
<feature type="region of interest" description="Disordered" evidence="1">
    <location>
        <begin position="76"/>
        <end position="103"/>
    </location>
</feature>
<feature type="compositionally biased region" description="Polar residues" evidence="1">
    <location>
        <begin position="374"/>
        <end position="384"/>
    </location>
</feature>
<dbReference type="AlphaFoldDB" id="A0A5C3EJ23"/>
<keyword evidence="2" id="KW-1133">Transmembrane helix</keyword>
<feature type="region of interest" description="Disordered" evidence="1">
    <location>
        <begin position="292"/>
        <end position="399"/>
    </location>
</feature>
<dbReference type="Proteomes" id="UP000324022">
    <property type="component" value="Unassembled WGS sequence"/>
</dbReference>
<sequence length="426" mass="43853">MTIIPSSRSLTTLPIALLLLILLVVSTSTSTSAARANEQNLLKRHDLEDNDRPQISFAAAPNSPPALVKSEYNQFAVPPSAPHGKKHHGKKHGGKKEKEEGVSRGRFVQLMHKIGLHPNKHQIDRLYGLVKVVKGKHHKKKHHGKKAKAKHHADKSSGEAKPPVWTEVQPPPPSQARLQVDDAHAHSVDEHKKGVDGEKGGQPGQLMRPNVGVGVLPPGLGEPRGWGDEGGSSPSPPTKNTSPISAAQPPLPEPANTFLPAATGSSSAAGGHSNILPPLPAAGIAAQNNSHAPLAPATSVPSIAPSSSASTNPASEEASGTSGSLNPSSTPTPVSRTNNMGGDTRLTPLANGTESGQNIAGVPIADDGDLKVPQPQNATSTSGSGKQGATGAKSGGTSNRVKVEGWSWAGAITVAGVLVGVLFFAI</sequence>
<feature type="region of interest" description="Disordered" evidence="1">
    <location>
        <begin position="134"/>
        <end position="274"/>
    </location>
</feature>
<evidence type="ECO:0000256" key="3">
    <source>
        <dbReference type="SAM" id="SignalP"/>
    </source>
</evidence>
<dbReference type="EMBL" id="OOIN01000034">
    <property type="protein sequence ID" value="SPO30654.1"/>
    <property type="molecule type" value="Genomic_DNA"/>
</dbReference>
<feature type="compositionally biased region" description="Basic residues" evidence="1">
    <location>
        <begin position="134"/>
        <end position="153"/>
    </location>
</feature>
<evidence type="ECO:0000313" key="5">
    <source>
        <dbReference type="Proteomes" id="UP000324022"/>
    </source>
</evidence>